<evidence type="ECO:0000313" key="14">
    <source>
        <dbReference type="EMBL" id="KAK3265045.1"/>
    </source>
</evidence>
<dbReference type="InterPro" id="IPR011009">
    <property type="entry name" value="Kinase-like_dom_sf"/>
</dbReference>
<evidence type="ECO:0000256" key="5">
    <source>
        <dbReference type="ARBA" id="ARBA00022777"/>
    </source>
</evidence>
<dbReference type="Pfam" id="PF00632">
    <property type="entry name" value="HECT"/>
    <property type="match status" value="1"/>
</dbReference>
<keyword evidence="4" id="KW-0547">Nucleotide-binding</keyword>
<protein>
    <recommendedName>
        <fullName evidence="1">non-specific serine/threonine protein kinase</fullName>
        <ecNumber evidence="1">2.7.11.1</ecNumber>
    </recommendedName>
</protein>
<comment type="catalytic activity">
    <reaction evidence="9">
        <text>L-seryl-[protein] + ATP = O-phospho-L-seryl-[protein] + ADP + H(+)</text>
        <dbReference type="Rhea" id="RHEA:17989"/>
        <dbReference type="Rhea" id="RHEA-COMP:9863"/>
        <dbReference type="Rhea" id="RHEA-COMP:11604"/>
        <dbReference type="ChEBI" id="CHEBI:15378"/>
        <dbReference type="ChEBI" id="CHEBI:29999"/>
        <dbReference type="ChEBI" id="CHEBI:30616"/>
        <dbReference type="ChEBI" id="CHEBI:83421"/>
        <dbReference type="ChEBI" id="CHEBI:456216"/>
        <dbReference type="EC" id="2.7.11.1"/>
    </reaction>
</comment>
<gene>
    <name evidence="14" type="ORF">CYMTET_26247</name>
</gene>
<comment type="catalytic activity">
    <reaction evidence="8">
        <text>L-threonyl-[protein] + ATP = O-phospho-L-threonyl-[protein] + ADP + H(+)</text>
        <dbReference type="Rhea" id="RHEA:46608"/>
        <dbReference type="Rhea" id="RHEA-COMP:11060"/>
        <dbReference type="Rhea" id="RHEA-COMP:11605"/>
        <dbReference type="ChEBI" id="CHEBI:15378"/>
        <dbReference type="ChEBI" id="CHEBI:30013"/>
        <dbReference type="ChEBI" id="CHEBI:30616"/>
        <dbReference type="ChEBI" id="CHEBI:61977"/>
        <dbReference type="ChEBI" id="CHEBI:456216"/>
        <dbReference type="EC" id="2.7.11.1"/>
    </reaction>
</comment>
<keyword evidence="6 10" id="KW-0833">Ubl conjugation pathway</keyword>
<dbReference type="PANTHER" id="PTHR43671">
    <property type="entry name" value="SERINE/THREONINE-PROTEIN KINASE NEK"/>
    <property type="match status" value="1"/>
</dbReference>
<keyword evidence="15" id="KW-1185">Reference proteome</keyword>
<evidence type="ECO:0000256" key="6">
    <source>
        <dbReference type="ARBA" id="ARBA00022786"/>
    </source>
</evidence>
<dbReference type="Gene3D" id="3.90.1750.10">
    <property type="entry name" value="Hect, E3 ligase catalytic domains"/>
    <property type="match status" value="1"/>
</dbReference>
<dbReference type="InterPro" id="IPR000569">
    <property type="entry name" value="HECT_dom"/>
</dbReference>
<keyword evidence="7" id="KW-0067">ATP-binding</keyword>
<dbReference type="Proteomes" id="UP001190700">
    <property type="component" value="Unassembled WGS sequence"/>
</dbReference>
<evidence type="ECO:0000313" key="15">
    <source>
        <dbReference type="Proteomes" id="UP001190700"/>
    </source>
</evidence>
<keyword evidence="5" id="KW-0418">Kinase</keyword>
<dbReference type="InterPro" id="IPR035983">
    <property type="entry name" value="Hect_E3_ubiquitin_ligase"/>
</dbReference>
<evidence type="ECO:0000256" key="4">
    <source>
        <dbReference type="ARBA" id="ARBA00022741"/>
    </source>
</evidence>
<dbReference type="SUPFAM" id="SSF56112">
    <property type="entry name" value="Protein kinase-like (PK-like)"/>
    <property type="match status" value="1"/>
</dbReference>
<dbReference type="Gene3D" id="1.10.510.10">
    <property type="entry name" value="Transferase(Phosphotransferase) domain 1"/>
    <property type="match status" value="1"/>
</dbReference>
<dbReference type="PROSITE" id="PS50011">
    <property type="entry name" value="PROTEIN_KINASE_DOM"/>
    <property type="match status" value="1"/>
</dbReference>
<evidence type="ECO:0000256" key="2">
    <source>
        <dbReference type="ARBA" id="ARBA00022527"/>
    </source>
</evidence>
<evidence type="ECO:0000256" key="11">
    <source>
        <dbReference type="SAM" id="MobiDB-lite"/>
    </source>
</evidence>
<evidence type="ECO:0000256" key="10">
    <source>
        <dbReference type="PROSITE-ProRule" id="PRU00104"/>
    </source>
</evidence>
<keyword evidence="2" id="KW-0723">Serine/threonine-protein kinase</keyword>
<name>A0AAE0FSG8_9CHLO</name>
<evidence type="ECO:0000256" key="9">
    <source>
        <dbReference type="ARBA" id="ARBA00048679"/>
    </source>
</evidence>
<dbReference type="PANTHER" id="PTHR43671:SF98">
    <property type="entry name" value="SERINE_THREONINE-PROTEIN KINASE NEK11"/>
    <property type="match status" value="1"/>
</dbReference>
<dbReference type="GO" id="GO:0004674">
    <property type="term" value="F:protein serine/threonine kinase activity"/>
    <property type="evidence" value="ECO:0007669"/>
    <property type="project" value="UniProtKB-KW"/>
</dbReference>
<dbReference type="InterPro" id="IPR000719">
    <property type="entry name" value="Prot_kinase_dom"/>
</dbReference>
<dbReference type="GO" id="GO:0004842">
    <property type="term" value="F:ubiquitin-protein transferase activity"/>
    <property type="evidence" value="ECO:0007669"/>
    <property type="project" value="InterPro"/>
</dbReference>
<evidence type="ECO:0000256" key="8">
    <source>
        <dbReference type="ARBA" id="ARBA00047899"/>
    </source>
</evidence>
<dbReference type="AlphaFoldDB" id="A0AAE0FSG8"/>
<evidence type="ECO:0000256" key="1">
    <source>
        <dbReference type="ARBA" id="ARBA00012513"/>
    </source>
</evidence>
<feature type="domain" description="Protein kinase" evidence="12">
    <location>
        <begin position="195"/>
        <end position="498"/>
    </location>
</feature>
<feature type="region of interest" description="Disordered" evidence="11">
    <location>
        <begin position="167"/>
        <end position="194"/>
    </location>
</feature>
<dbReference type="PROSITE" id="PS50237">
    <property type="entry name" value="HECT"/>
    <property type="match status" value="1"/>
</dbReference>
<dbReference type="SMART" id="SM00220">
    <property type="entry name" value="S_TKc"/>
    <property type="match status" value="1"/>
</dbReference>
<feature type="region of interest" description="Disordered" evidence="11">
    <location>
        <begin position="354"/>
        <end position="418"/>
    </location>
</feature>
<dbReference type="GO" id="GO:0005524">
    <property type="term" value="F:ATP binding"/>
    <property type="evidence" value="ECO:0007669"/>
    <property type="project" value="UniProtKB-KW"/>
</dbReference>
<dbReference type="EMBL" id="LGRX02014184">
    <property type="protein sequence ID" value="KAK3265045.1"/>
    <property type="molecule type" value="Genomic_DNA"/>
</dbReference>
<dbReference type="SUPFAM" id="SSF56204">
    <property type="entry name" value="Hect, E3 ligase catalytic domain"/>
    <property type="match status" value="1"/>
</dbReference>
<dbReference type="InterPro" id="IPR050660">
    <property type="entry name" value="NEK_Ser/Thr_kinase"/>
</dbReference>
<keyword evidence="3" id="KW-0808">Transferase</keyword>
<organism evidence="14 15">
    <name type="scientific">Cymbomonas tetramitiformis</name>
    <dbReference type="NCBI Taxonomy" id="36881"/>
    <lineage>
        <taxon>Eukaryota</taxon>
        <taxon>Viridiplantae</taxon>
        <taxon>Chlorophyta</taxon>
        <taxon>Pyramimonadophyceae</taxon>
        <taxon>Pyramimonadales</taxon>
        <taxon>Pyramimonadaceae</taxon>
        <taxon>Cymbomonas</taxon>
    </lineage>
</organism>
<evidence type="ECO:0000256" key="3">
    <source>
        <dbReference type="ARBA" id="ARBA00022679"/>
    </source>
</evidence>
<dbReference type="EC" id="2.7.11.1" evidence="1"/>
<sequence length="711" mass="76693">MRCAALSRAEVEQILEEVLTAASKQARVAQLCGEVEAMSEELLQAREVEIKMNAEMQLLKLRGSGIKSLTKAEAQVAKQGELIVDIKAKHAALSTELLELGVSNEELANTAGGGIRQRQLRVFVEGRMLSQFQALTPLTTARDNLFHTKLEDDPCIVRKLHVTSTEQRRSLEKASSIAPAPKSHSQQRLDGSEVARAAQGCMQAGFGEMASGRRGQSSHRSAQVALWGLGGPRLHEAPEIPDKGPEGVVAVQQLEHVFLAPLDAVFYEDDYAYLQYPCKTTAAEELVTVQQWLAEKPRRAYEIGELFSQLAGILAYLHRHGVIVQTLALNNVLVVNDRSPLLVDIELPFPSDMPTRKAAMPEPHSPQAPPGDSFMALSFSAMHGTQTPETSPAGGRGASTAQPAEEAGRAPGPVPGYIAPEVESGGEVSAGADLWALGVMLFEANFSTLTPVPDGEKGGVPIPSHDDESLRHLLSLLLRTDPALRLQTADEVLAHPYLATDMLGRDPGGTHQIVQTEWKVKLVHEYGHRIQAGRQPVPATISMDDMLNSVMSVALLLKDSALMHPLHITFVNAPQNAPSPTISFLYQSFFSEVLHPRAMLFETRADASAASNGSPGLGSMLPSCTVLRLDALEATGRFLVKCVIDGCIIPALLAPSCYKFLLGSEPSLADLEPYDPGLAAILRTLLDATTQAQLQQVCRIHQSPAPTPCCE</sequence>
<comment type="caution">
    <text evidence="14">The sequence shown here is derived from an EMBL/GenBank/DDBJ whole genome shotgun (WGS) entry which is preliminary data.</text>
</comment>
<evidence type="ECO:0000259" key="13">
    <source>
        <dbReference type="PROSITE" id="PS50237"/>
    </source>
</evidence>
<accession>A0AAE0FSG8</accession>
<evidence type="ECO:0000256" key="7">
    <source>
        <dbReference type="ARBA" id="ARBA00022840"/>
    </source>
</evidence>
<evidence type="ECO:0000259" key="12">
    <source>
        <dbReference type="PROSITE" id="PS50011"/>
    </source>
</evidence>
<proteinExistence type="predicted"/>
<feature type="domain" description="HECT" evidence="13">
    <location>
        <begin position="558"/>
        <end position="687"/>
    </location>
</feature>
<comment type="caution">
    <text evidence="10">Lacks conserved residue(s) required for the propagation of feature annotation.</text>
</comment>
<reference evidence="14 15" key="1">
    <citation type="journal article" date="2015" name="Genome Biol. Evol.">
        <title>Comparative Genomics of a Bacterivorous Green Alga Reveals Evolutionary Causalities and Consequences of Phago-Mixotrophic Mode of Nutrition.</title>
        <authorList>
            <person name="Burns J.A."/>
            <person name="Paasch A."/>
            <person name="Narechania A."/>
            <person name="Kim E."/>
        </authorList>
    </citation>
    <scope>NUCLEOTIDE SEQUENCE [LARGE SCALE GENOMIC DNA]</scope>
    <source>
        <strain evidence="14 15">PLY_AMNH</strain>
    </source>
</reference>